<evidence type="ECO:0000256" key="1">
    <source>
        <dbReference type="SAM" id="MobiDB-lite"/>
    </source>
</evidence>
<comment type="caution">
    <text evidence="2">The sequence shown here is derived from an EMBL/GenBank/DDBJ whole genome shotgun (WGS) entry which is preliminary data.</text>
</comment>
<dbReference type="RefSeq" id="WP_263250503.1">
    <property type="nucleotide sequence ID" value="NZ_BAABLT010000011.1"/>
</dbReference>
<feature type="region of interest" description="Disordered" evidence="1">
    <location>
        <begin position="202"/>
        <end position="344"/>
    </location>
</feature>
<feature type="compositionally biased region" description="Acidic residues" evidence="1">
    <location>
        <begin position="239"/>
        <end position="249"/>
    </location>
</feature>
<feature type="compositionally biased region" description="Basic and acidic residues" evidence="1">
    <location>
        <begin position="277"/>
        <end position="302"/>
    </location>
</feature>
<protein>
    <submittedName>
        <fullName evidence="2">Uncharacterized protein</fullName>
    </submittedName>
</protein>
<feature type="compositionally biased region" description="Low complexity" evidence="1">
    <location>
        <begin position="204"/>
        <end position="231"/>
    </location>
</feature>
<feature type="compositionally biased region" description="Low complexity" evidence="1">
    <location>
        <begin position="251"/>
        <end position="260"/>
    </location>
</feature>
<dbReference type="EMBL" id="JBHTIW010000009">
    <property type="protein sequence ID" value="MFD0920897.1"/>
    <property type="molecule type" value="Genomic_DNA"/>
</dbReference>
<name>A0ABW3FRD6_9PSEU</name>
<gene>
    <name evidence="2" type="ORF">ACFQ16_14180</name>
</gene>
<feature type="compositionally biased region" description="Polar residues" evidence="1">
    <location>
        <begin position="304"/>
        <end position="326"/>
    </location>
</feature>
<sequence length="344" mass="36212">MVDIAEGTGPADRLQTLLLAMTGRVDDDAVNTTRELLGTGRLDAAAEFLTGCLLAGRIPVSSTEQYHLRRVLDDTRSPHSLADRLHVVDAVPAEEHRFAEPEEDGGDLVAALAPVTSRLAGVHGLWSVTRTTPAGASYRAVPRRVLLAEVGSDGSASAVGLQLIEALRRAGVDCSVDVFTSGTDLPGYHRDALAAAQRVSLGGEPPAARAEPAPAAPEVSAPAPEVPAQEAAPPPEPEPAPEPEPEEEPAAARPATAQAESKGEDGSMRVPPAVDAKLTDRERNLLRKLHEELAHREQDRSAPRRQSSRPTQDAWTSTMPGTSTGSFPPISAPVGNQGYSGQQH</sequence>
<proteinExistence type="predicted"/>
<evidence type="ECO:0000313" key="3">
    <source>
        <dbReference type="Proteomes" id="UP001597018"/>
    </source>
</evidence>
<reference evidence="3" key="1">
    <citation type="journal article" date="2019" name="Int. J. Syst. Evol. Microbiol.">
        <title>The Global Catalogue of Microorganisms (GCM) 10K type strain sequencing project: providing services to taxonomists for standard genome sequencing and annotation.</title>
        <authorList>
            <consortium name="The Broad Institute Genomics Platform"/>
            <consortium name="The Broad Institute Genome Sequencing Center for Infectious Disease"/>
            <person name="Wu L."/>
            <person name="Ma J."/>
        </authorList>
    </citation>
    <scope>NUCLEOTIDE SEQUENCE [LARGE SCALE GENOMIC DNA]</scope>
    <source>
        <strain evidence="3">CCUG 56401</strain>
    </source>
</reference>
<keyword evidence="3" id="KW-1185">Reference proteome</keyword>
<dbReference type="Proteomes" id="UP001597018">
    <property type="component" value="Unassembled WGS sequence"/>
</dbReference>
<organism evidence="2 3">
    <name type="scientific">Saccharopolyspora rosea</name>
    <dbReference type="NCBI Taxonomy" id="524884"/>
    <lineage>
        <taxon>Bacteria</taxon>
        <taxon>Bacillati</taxon>
        <taxon>Actinomycetota</taxon>
        <taxon>Actinomycetes</taxon>
        <taxon>Pseudonocardiales</taxon>
        <taxon>Pseudonocardiaceae</taxon>
        <taxon>Saccharopolyspora</taxon>
    </lineage>
</organism>
<evidence type="ECO:0000313" key="2">
    <source>
        <dbReference type="EMBL" id="MFD0920897.1"/>
    </source>
</evidence>
<accession>A0ABW3FRD6</accession>